<comment type="caution">
    <text evidence="2">The sequence shown here is derived from an EMBL/GenBank/DDBJ whole genome shotgun (WGS) entry which is preliminary data.</text>
</comment>
<evidence type="ECO:0000313" key="3">
    <source>
        <dbReference type="Proteomes" id="UP000299102"/>
    </source>
</evidence>
<dbReference type="OrthoDB" id="7554397at2759"/>
<keyword evidence="3" id="KW-1185">Reference proteome</keyword>
<evidence type="ECO:0000313" key="2">
    <source>
        <dbReference type="EMBL" id="GBP12820.1"/>
    </source>
</evidence>
<protein>
    <submittedName>
        <fullName evidence="2">Uncharacterized protein</fullName>
    </submittedName>
</protein>
<dbReference type="PANTHER" id="PTHR47331">
    <property type="entry name" value="PHD-TYPE DOMAIN-CONTAINING PROTEIN"/>
    <property type="match status" value="1"/>
</dbReference>
<dbReference type="STRING" id="151549.A0A4C1TGX1"/>
<gene>
    <name evidence="2" type="ORF">EVAR_87760_1</name>
</gene>
<accession>A0A4C1TGX1</accession>
<feature type="compositionally biased region" description="Basic and acidic residues" evidence="1">
    <location>
        <begin position="162"/>
        <end position="179"/>
    </location>
</feature>
<proteinExistence type="predicted"/>
<dbReference type="AlphaFoldDB" id="A0A4C1TGX1"/>
<organism evidence="2 3">
    <name type="scientific">Eumeta variegata</name>
    <name type="common">Bagworm moth</name>
    <name type="synonym">Eumeta japonica</name>
    <dbReference type="NCBI Taxonomy" id="151549"/>
    <lineage>
        <taxon>Eukaryota</taxon>
        <taxon>Metazoa</taxon>
        <taxon>Ecdysozoa</taxon>
        <taxon>Arthropoda</taxon>
        <taxon>Hexapoda</taxon>
        <taxon>Insecta</taxon>
        <taxon>Pterygota</taxon>
        <taxon>Neoptera</taxon>
        <taxon>Endopterygota</taxon>
        <taxon>Lepidoptera</taxon>
        <taxon>Glossata</taxon>
        <taxon>Ditrysia</taxon>
        <taxon>Tineoidea</taxon>
        <taxon>Psychidae</taxon>
        <taxon>Oiketicinae</taxon>
        <taxon>Eumeta</taxon>
    </lineage>
</organism>
<name>A0A4C1TGX1_EUMVA</name>
<evidence type="ECO:0000256" key="1">
    <source>
        <dbReference type="SAM" id="MobiDB-lite"/>
    </source>
</evidence>
<reference evidence="2 3" key="1">
    <citation type="journal article" date="2019" name="Commun. Biol.">
        <title>The bagworm genome reveals a unique fibroin gene that provides high tensile strength.</title>
        <authorList>
            <person name="Kono N."/>
            <person name="Nakamura H."/>
            <person name="Ohtoshi R."/>
            <person name="Tomita M."/>
            <person name="Numata K."/>
            <person name="Arakawa K."/>
        </authorList>
    </citation>
    <scope>NUCLEOTIDE SEQUENCE [LARGE SCALE GENOMIC DNA]</scope>
</reference>
<feature type="region of interest" description="Disordered" evidence="1">
    <location>
        <begin position="140"/>
        <end position="179"/>
    </location>
</feature>
<sequence>MNSRITNTTYWTDSKTVLSWINADPRSFKPFVAHRLAEIEETSSAKNWRWVPSKDNVADDATRDPPNEFSSEHRWFKEYIDENRRRRNRRTARRAVEGSRTSFNCSAIDYFGPMIVTVGRRTEKRWGVLITCLTTRRSSRDSSQSHAVVRHTRTPSLHGATRHADRDVLRQRDQLHQRN</sequence>
<dbReference type="PANTHER" id="PTHR47331:SF1">
    <property type="entry name" value="GAG-LIKE PROTEIN"/>
    <property type="match status" value="1"/>
</dbReference>
<dbReference type="Proteomes" id="UP000299102">
    <property type="component" value="Unassembled WGS sequence"/>
</dbReference>
<dbReference type="EMBL" id="BGZK01005162">
    <property type="protein sequence ID" value="GBP12820.1"/>
    <property type="molecule type" value="Genomic_DNA"/>
</dbReference>